<sequence length="47" mass="5529">MEEEKQHEVWFEDPQSAALKAELVKKYNWQGWPSGGWGVKIRSSFMC</sequence>
<protein>
    <submittedName>
        <fullName evidence="1">Uncharacterized protein</fullName>
    </submittedName>
</protein>
<keyword evidence="2" id="KW-1185">Reference proteome</keyword>
<evidence type="ECO:0000313" key="1">
    <source>
        <dbReference type="EMBL" id="PHJ39420.1"/>
    </source>
</evidence>
<comment type="caution">
    <text evidence="1">The sequence shown here is derived from an EMBL/GenBank/DDBJ whole genome shotgun (WGS) entry which is preliminary data.</text>
</comment>
<dbReference type="RefSeq" id="WP_180260948.1">
    <property type="nucleotide sequence ID" value="NZ_AWQQ01000020.1"/>
</dbReference>
<name>A0A2C6LLF1_9FIRM</name>
<gene>
    <name evidence="1" type="ORF">P378_03160</name>
</gene>
<reference evidence="1 2" key="1">
    <citation type="submission" date="2013-09" db="EMBL/GenBank/DDBJ databases">
        <title>Biodegradation of hydrocarbons in the deep terrestrial subsurface : characterization of a microbial consortium composed of two Desulfotomaculum species originating from a deep geological formation.</title>
        <authorList>
            <person name="Aullo T."/>
            <person name="Berlendis S."/>
            <person name="Lascourreges J.-F."/>
            <person name="Dessort D."/>
            <person name="Saint-Laurent S."/>
            <person name="Schraauwers B."/>
            <person name="Mas J."/>
            <person name="Magot M."/>
            <person name="Ranchou-Peyruse A."/>
        </authorList>
    </citation>
    <scope>NUCLEOTIDE SEQUENCE [LARGE SCALE GENOMIC DNA]</scope>
    <source>
        <strain evidence="1 2">Bs107</strain>
    </source>
</reference>
<dbReference type="EMBL" id="AWQQ01000020">
    <property type="protein sequence ID" value="PHJ39420.1"/>
    <property type="molecule type" value="Genomic_DNA"/>
</dbReference>
<accession>A0A2C6LLF1</accession>
<organism evidence="1 2">
    <name type="scientific">Desulforamulus profundi</name>
    <dbReference type="NCBI Taxonomy" id="1383067"/>
    <lineage>
        <taxon>Bacteria</taxon>
        <taxon>Bacillati</taxon>
        <taxon>Bacillota</taxon>
        <taxon>Clostridia</taxon>
        <taxon>Eubacteriales</taxon>
        <taxon>Peptococcaceae</taxon>
        <taxon>Desulforamulus</taxon>
    </lineage>
</organism>
<dbReference type="Proteomes" id="UP000222564">
    <property type="component" value="Unassembled WGS sequence"/>
</dbReference>
<proteinExistence type="predicted"/>
<dbReference type="Gene3D" id="3.20.20.80">
    <property type="entry name" value="Glycosidases"/>
    <property type="match status" value="1"/>
</dbReference>
<dbReference type="AlphaFoldDB" id="A0A2C6LLF1"/>
<evidence type="ECO:0000313" key="2">
    <source>
        <dbReference type="Proteomes" id="UP000222564"/>
    </source>
</evidence>